<feature type="repeat" description="TPR" evidence="2">
    <location>
        <begin position="73"/>
        <end position="106"/>
    </location>
</feature>
<dbReference type="Pfam" id="PF13181">
    <property type="entry name" value="TPR_8"/>
    <property type="match status" value="1"/>
</dbReference>
<reference evidence="4 5" key="1">
    <citation type="submission" date="2023-03" db="EMBL/GenBank/DDBJ databases">
        <title>Roseibium porphyridii sp. nov. and Roseibium rhodosorbium sp. nov. isolated from marine algae, Porphyridium cruentum and Rhodosorus marinus, respectively.</title>
        <authorList>
            <person name="Lee M.W."/>
            <person name="Choi B.J."/>
            <person name="Lee J.K."/>
            <person name="Choi D.G."/>
            <person name="Baek J.H."/>
            <person name="Bayburt H."/>
            <person name="Kim J.M."/>
            <person name="Han D.M."/>
            <person name="Kim K.H."/>
            <person name="Jeon C.O."/>
        </authorList>
    </citation>
    <scope>NUCLEOTIDE SEQUENCE [LARGE SCALE GENOMIC DNA]</scope>
    <source>
        <strain evidence="4 5">KMA01</strain>
    </source>
</reference>
<dbReference type="PANTHER" id="PTHR12788:SF10">
    <property type="entry name" value="PROTEIN-TYROSINE SULFOTRANSFERASE"/>
    <property type="match status" value="1"/>
</dbReference>
<dbReference type="Pfam" id="PF13469">
    <property type="entry name" value="Sulfotransfer_3"/>
    <property type="match status" value="1"/>
</dbReference>
<name>A0ABY8F7P0_9HYPH</name>
<keyword evidence="2" id="KW-0802">TPR repeat</keyword>
<feature type="repeat" description="TPR" evidence="2">
    <location>
        <begin position="212"/>
        <end position="245"/>
    </location>
</feature>
<proteinExistence type="predicted"/>
<protein>
    <submittedName>
        <fullName evidence="4">Sulfotransferase</fullName>
    </submittedName>
</protein>
<dbReference type="Pfam" id="PF14559">
    <property type="entry name" value="TPR_19"/>
    <property type="match status" value="1"/>
</dbReference>
<organism evidence="4 5">
    <name type="scientific">Roseibium porphyridii</name>
    <dbReference type="NCBI Taxonomy" id="2866279"/>
    <lineage>
        <taxon>Bacteria</taxon>
        <taxon>Pseudomonadati</taxon>
        <taxon>Pseudomonadota</taxon>
        <taxon>Alphaproteobacteria</taxon>
        <taxon>Hyphomicrobiales</taxon>
        <taxon>Stappiaceae</taxon>
        <taxon>Roseibium</taxon>
    </lineage>
</organism>
<dbReference type="Gene3D" id="3.40.50.300">
    <property type="entry name" value="P-loop containing nucleotide triphosphate hydrolases"/>
    <property type="match status" value="1"/>
</dbReference>
<dbReference type="InterPro" id="IPR027417">
    <property type="entry name" value="P-loop_NTPase"/>
</dbReference>
<gene>
    <name evidence="4" type="ORF">K1718_07820</name>
</gene>
<dbReference type="EMBL" id="CP120863">
    <property type="protein sequence ID" value="WFE91251.1"/>
    <property type="molecule type" value="Genomic_DNA"/>
</dbReference>
<dbReference type="InterPro" id="IPR026634">
    <property type="entry name" value="TPST-like"/>
</dbReference>
<dbReference type="PROSITE" id="PS50005">
    <property type="entry name" value="TPR"/>
    <property type="match status" value="3"/>
</dbReference>
<dbReference type="SMART" id="SM00028">
    <property type="entry name" value="TPR"/>
    <property type="match status" value="6"/>
</dbReference>
<dbReference type="InterPro" id="IPR019734">
    <property type="entry name" value="TPR_rpt"/>
</dbReference>
<feature type="region of interest" description="Disordered" evidence="3">
    <location>
        <begin position="523"/>
        <end position="553"/>
    </location>
</feature>
<dbReference type="Proteomes" id="UP001209803">
    <property type="component" value="Chromosome"/>
</dbReference>
<keyword evidence="1" id="KW-0808">Transferase</keyword>
<dbReference type="SUPFAM" id="SSF52540">
    <property type="entry name" value="P-loop containing nucleoside triphosphate hydrolases"/>
    <property type="match status" value="1"/>
</dbReference>
<keyword evidence="5" id="KW-1185">Reference proteome</keyword>
<evidence type="ECO:0000256" key="2">
    <source>
        <dbReference type="PROSITE-ProRule" id="PRU00339"/>
    </source>
</evidence>
<evidence type="ECO:0000256" key="3">
    <source>
        <dbReference type="SAM" id="MobiDB-lite"/>
    </source>
</evidence>
<evidence type="ECO:0000313" key="4">
    <source>
        <dbReference type="EMBL" id="WFE91251.1"/>
    </source>
</evidence>
<dbReference type="Gene3D" id="1.25.40.10">
    <property type="entry name" value="Tetratricopeptide repeat domain"/>
    <property type="match status" value="1"/>
</dbReference>
<sequence>MSSELARLVQIALSHQHAGRLSIAFGLFEDILKRDPNNAQANFTLGIAAYQAGDIGLAIARLNIAADKAPKHPQVHQLLGLALLNAGDLKSAQKSLKKAILLSPNVADFHAQLGDLYTRKRQPDLARASFEAALKIEANNGYALIGMGQLEVSVGNIEDAVTWFELAISQKKELPAAYQFLTMTKTYQSRPEELSQIEELLKNVAQANTEKSNLHWAAGKIYYDIGDTERAVQHYRSARKLRYSDFDQVKYEERMAFMKEVFNKDFFSSRLEFGDKSKRPVFIFGMPRSGTTLAEQIISRHSHVASGAEISYFRHLQQDLGLTRAPSTALETRLKSMEARDFKTFAKGYLSALNDVDKRADRVTDKMPHNYEMLWLMSLLFPNAAFVHCCRCPADTCISLLSHALSPAHSYCLTQQSVGRYFHAYANLMEHWQQVLPVQLHRLSYEKLVDDQLGESHKLLEQCGLEWEEECLEFYKGSSPITTFSNLQVRRPIFRSSIGRWRRYKNLLTDLFDALGSLAPRELREGEQSHLPKPGCTTNNPDNDASIERQRGA</sequence>
<dbReference type="InterPro" id="IPR011990">
    <property type="entry name" value="TPR-like_helical_dom_sf"/>
</dbReference>
<feature type="repeat" description="TPR" evidence="2">
    <location>
        <begin position="107"/>
        <end position="140"/>
    </location>
</feature>
<dbReference type="SUPFAM" id="SSF48452">
    <property type="entry name" value="TPR-like"/>
    <property type="match status" value="1"/>
</dbReference>
<evidence type="ECO:0000313" key="5">
    <source>
        <dbReference type="Proteomes" id="UP001209803"/>
    </source>
</evidence>
<dbReference type="PANTHER" id="PTHR12788">
    <property type="entry name" value="PROTEIN-TYROSINE SULFOTRANSFERASE 2"/>
    <property type="match status" value="1"/>
</dbReference>
<dbReference type="RefSeq" id="WP_265683545.1">
    <property type="nucleotide sequence ID" value="NZ_CP120863.1"/>
</dbReference>
<accession>A0ABY8F7P0</accession>
<evidence type="ECO:0000256" key="1">
    <source>
        <dbReference type="ARBA" id="ARBA00022679"/>
    </source>
</evidence>